<reference evidence="2 3" key="1">
    <citation type="submission" date="2020-10" db="EMBL/GenBank/DDBJ databases">
        <title>The Coptis chinensis genome and diversification of protoberbering-type alkaloids.</title>
        <authorList>
            <person name="Wang B."/>
            <person name="Shu S."/>
            <person name="Song C."/>
            <person name="Liu Y."/>
        </authorList>
    </citation>
    <scope>NUCLEOTIDE SEQUENCE [LARGE SCALE GENOMIC DNA]</scope>
    <source>
        <strain evidence="2">HL-2020</strain>
        <tissue evidence="2">Leaf</tissue>
    </source>
</reference>
<evidence type="ECO:0000313" key="2">
    <source>
        <dbReference type="EMBL" id="KAF9620125.1"/>
    </source>
</evidence>
<protein>
    <recommendedName>
        <fullName evidence="4">Protein kinase domain-containing protein</fullName>
    </recommendedName>
</protein>
<dbReference type="Proteomes" id="UP000631114">
    <property type="component" value="Unassembled WGS sequence"/>
</dbReference>
<dbReference type="PANTHER" id="PTHR35118:SF3">
    <property type="entry name" value="PROTEIN KINASE SUPERFAMILY PROTEIN"/>
    <property type="match status" value="1"/>
</dbReference>
<name>A0A835M5M7_9MAGN</name>
<dbReference type="InterPro" id="IPR002885">
    <property type="entry name" value="PPR_rpt"/>
</dbReference>
<keyword evidence="3" id="KW-1185">Reference proteome</keyword>
<comment type="caution">
    <text evidence="2">The sequence shown here is derived from an EMBL/GenBank/DDBJ whole genome shotgun (WGS) entry which is preliminary data.</text>
</comment>
<organism evidence="2 3">
    <name type="scientific">Coptis chinensis</name>
    <dbReference type="NCBI Taxonomy" id="261450"/>
    <lineage>
        <taxon>Eukaryota</taxon>
        <taxon>Viridiplantae</taxon>
        <taxon>Streptophyta</taxon>
        <taxon>Embryophyta</taxon>
        <taxon>Tracheophyta</taxon>
        <taxon>Spermatophyta</taxon>
        <taxon>Magnoliopsida</taxon>
        <taxon>Ranunculales</taxon>
        <taxon>Ranunculaceae</taxon>
        <taxon>Coptidoideae</taxon>
        <taxon>Coptis</taxon>
    </lineage>
</organism>
<dbReference type="AlphaFoldDB" id="A0A835M5M7"/>
<dbReference type="EMBL" id="JADFTS010000002">
    <property type="protein sequence ID" value="KAF9620125.1"/>
    <property type="molecule type" value="Genomic_DNA"/>
</dbReference>
<dbReference type="PROSITE" id="PS51375">
    <property type="entry name" value="PPR"/>
    <property type="match status" value="1"/>
</dbReference>
<dbReference type="OrthoDB" id="1890226at2759"/>
<evidence type="ECO:0000256" key="1">
    <source>
        <dbReference type="PROSITE-ProRule" id="PRU00708"/>
    </source>
</evidence>
<feature type="repeat" description="PPR" evidence="1">
    <location>
        <begin position="5"/>
        <end position="40"/>
    </location>
</feature>
<gene>
    <name evidence="2" type="ORF">IFM89_010784</name>
</gene>
<accession>A0A835M5M7</accession>
<evidence type="ECO:0000313" key="3">
    <source>
        <dbReference type="Proteomes" id="UP000631114"/>
    </source>
</evidence>
<sequence length="180" mass="20862">MGEKDVVTWNIMITHLSKQDDDMELARKLFDETPGEKCEVLDCDDSASAGIRHGDIRPENVIHVSSGVRHPYYVLIGWGHAILEERDRPVMNLHFSSTYALEGAAMLRLRDESLVYLLFFTTSGAVQIWIRSRGTLQWREASSRGTPYPMDYEIWLKRMRRRFHEEDHGKEVEVSVRISP</sequence>
<evidence type="ECO:0008006" key="4">
    <source>
        <dbReference type="Google" id="ProtNLM"/>
    </source>
</evidence>
<dbReference type="PANTHER" id="PTHR35118">
    <property type="entry name" value="KINASE FAMILY PROTEIN"/>
    <property type="match status" value="1"/>
</dbReference>
<proteinExistence type="predicted"/>